<evidence type="ECO:0000256" key="3">
    <source>
        <dbReference type="ARBA" id="ARBA00022714"/>
    </source>
</evidence>
<dbReference type="CDD" id="cd03467">
    <property type="entry name" value="Rieske"/>
    <property type="match status" value="1"/>
</dbReference>
<dbReference type="InterPro" id="IPR006311">
    <property type="entry name" value="TAT_signal"/>
</dbReference>
<dbReference type="Proteomes" id="UP000643525">
    <property type="component" value="Unassembled WGS sequence"/>
</dbReference>
<keyword evidence="5" id="KW-0408">Iron</keyword>
<dbReference type="PROSITE" id="PS51318">
    <property type="entry name" value="TAT"/>
    <property type="match status" value="1"/>
</dbReference>
<gene>
    <name evidence="13" type="ORF">H4W27_000912</name>
</gene>
<keyword evidence="6" id="KW-0411">Iron-sulfur</keyword>
<accession>A0ABR9JCY5</accession>
<comment type="function">
    <text evidence="1">Iron-sulfur subunit of the cytochrome bc1 complex, an essential component of the respiratory electron transport chain required for ATP synthesis. The bc1 complex catalyzes the oxidation of menaquinol and the reduction of cytochrome c in the respiratory chain. The bc1 complex operates through a Q-cycle mechanism that couples electron transfer to generation of the proton gradient that drives ATP synthesis.</text>
</comment>
<dbReference type="SUPFAM" id="SSF50022">
    <property type="entry name" value="ISP domain"/>
    <property type="match status" value="1"/>
</dbReference>
<feature type="region of interest" description="Disordered" evidence="10">
    <location>
        <begin position="30"/>
        <end position="53"/>
    </location>
</feature>
<sequence>MSRTCWARRRFLHAAALSTAAGAGAVALSGCGSTGSEEADPSPPPDAPWTEVMPSAELPVGSSRAVSVGETELLLHRSSETEVHAFSAVCTHQGCAVAAEEGRFACPCHGSMFNLETGAVEAGPAEDPLPRRPAEISADAVRVQA</sequence>
<feature type="domain" description="Rieske" evidence="12">
    <location>
        <begin position="50"/>
        <end position="143"/>
    </location>
</feature>
<dbReference type="InterPro" id="IPR017941">
    <property type="entry name" value="Rieske_2Fe-2S"/>
</dbReference>
<proteinExistence type="predicted"/>
<feature type="chain" id="PRO_5045675966" description="Cytochrome bc1 complex Rieske iron-sulfur subunit" evidence="11">
    <location>
        <begin position="24"/>
        <end position="145"/>
    </location>
</feature>
<comment type="caution">
    <text evidence="13">The sequence shown here is derived from an EMBL/GenBank/DDBJ whole genome shotgun (WGS) entry which is preliminary data.</text>
</comment>
<evidence type="ECO:0000256" key="9">
    <source>
        <dbReference type="ARBA" id="ARBA00034078"/>
    </source>
</evidence>
<keyword evidence="4" id="KW-0479">Metal-binding</keyword>
<name>A0ABR9JCY5_9MICC</name>
<evidence type="ECO:0000256" key="11">
    <source>
        <dbReference type="SAM" id="SignalP"/>
    </source>
</evidence>
<feature type="region of interest" description="Disordered" evidence="10">
    <location>
        <begin position="123"/>
        <end position="145"/>
    </location>
</feature>
<evidence type="ECO:0000256" key="1">
    <source>
        <dbReference type="ARBA" id="ARBA00002494"/>
    </source>
</evidence>
<evidence type="ECO:0000313" key="13">
    <source>
        <dbReference type="EMBL" id="MBE1523794.1"/>
    </source>
</evidence>
<protein>
    <recommendedName>
        <fullName evidence="2">Cytochrome bc1 complex Rieske iron-sulfur subunit</fullName>
    </recommendedName>
    <alternativeName>
        <fullName evidence="8">Cytochrome bc1 reductase complex subunit QcrA</fullName>
    </alternativeName>
</protein>
<keyword evidence="11" id="KW-0732">Signal</keyword>
<keyword evidence="3" id="KW-0001">2Fe-2S</keyword>
<keyword evidence="7" id="KW-1015">Disulfide bond</keyword>
<organism evidence="13 14">
    <name type="scientific">Nesterenkonia lutea</name>
    <dbReference type="NCBI Taxonomy" id="272919"/>
    <lineage>
        <taxon>Bacteria</taxon>
        <taxon>Bacillati</taxon>
        <taxon>Actinomycetota</taxon>
        <taxon>Actinomycetes</taxon>
        <taxon>Micrococcales</taxon>
        <taxon>Micrococcaceae</taxon>
        <taxon>Nesterenkonia</taxon>
    </lineage>
</organism>
<dbReference type="InterPro" id="IPR036922">
    <property type="entry name" value="Rieske_2Fe-2S_sf"/>
</dbReference>
<dbReference type="Gene3D" id="2.102.10.10">
    <property type="entry name" value="Rieske [2Fe-2S] iron-sulphur domain"/>
    <property type="match status" value="1"/>
</dbReference>
<feature type="signal peptide" evidence="11">
    <location>
        <begin position="1"/>
        <end position="23"/>
    </location>
</feature>
<dbReference type="RefSeq" id="WP_192594895.1">
    <property type="nucleotide sequence ID" value="NZ_BAAALJ010000014.1"/>
</dbReference>
<dbReference type="InterPro" id="IPR014349">
    <property type="entry name" value="Rieske_Fe-S_prot"/>
</dbReference>
<dbReference type="PANTHER" id="PTHR10134">
    <property type="entry name" value="CYTOCHROME B-C1 COMPLEX SUBUNIT RIESKE, MITOCHONDRIAL"/>
    <property type="match status" value="1"/>
</dbReference>
<dbReference type="PROSITE" id="PS51257">
    <property type="entry name" value="PROKAR_LIPOPROTEIN"/>
    <property type="match status" value="1"/>
</dbReference>
<dbReference type="EMBL" id="JADBED010000001">
    <property type="protein sequence ID" value="MBE1523794.1"/>
    <property type="molecule type" value="Genomic_DNA"/>
</dbReference>
<evidence type="ECO:0000256" key="4">
    <source>
        <dbReference type="ARBA" id="ARBA00022723"/>
    </source>
</evidence>
<evidence type="ECO:0000313" key="14">
    <source>
        <dbReference type="Proteomes" id="UP000643525"/>
    </source>
</evidence>
<comment type="cofactor">
    <cofactor evidence="9">
        <name>[2Fe-2S] cluster</name>
        <dbReference type="ChEBI" id="CHEBI:190135"/>
    </cofactor>
</comment>
<evidence type="ECO:0000256" key="5">
    <source>
        <dbReference type="ARBA" id="ARBA00023004"/>
    </source>
</evidence>
<dbReference type="PROSITE" id="PS51296">
    <property type="entry name" value="RIESKE"/>
    <property type="match status" value="1"/>
</dbReference>
<dbReference type="InterPro" id="IPR005805">
    <property type="entry name" value="Rieske_Fe-S_prot_C"/>
</dbReference>
<dbReference type="Pfam" id="PF00355">
    <property type="entry name" value="Rieske"/>
    <property type="match status" value="1"/>
</dbReference>
<evidence type="ECO:0000256" key="7">
    <source>
        <dbReference type="ARBA" id="ARBA00023157"/>
    </source>
</evidence>
<evidence type="ECO:0000256" key="10">
    <source>
        <dbReference type="SAM" id="MobiDB-lite"/>
    </source>
</evidence>
<evidence type="ECO:0000256" key="8">
    <source>
        <dbReference type="ARBA" id="ARBA00029586"/>
    </source>
</evidence>
<evidence type="ECO:0000256" key="6">
    <source>
        <dbReference type="ARBA" id="ARBA00023014"/>
    </source>
</evidence>
<reference evidence="13 14" key="1">
    <citation type="submission" date="2020-10" db="EMBL/GenBank/DDBJ databases">
        <title>Sequencing the genomes of 1000 actinobacteria strains.</title>
        <authorList>
            <person name="Klenk H.-P."/>
        </authorList>
    </citation>
    <scope>NUCLEOTIDE SEQUENCE [LARGE SCALE GENOMIC DNA]</scope>
    <source>
        <strain evidence="13 14">DSM 15666</strain>
    </source>
</reference>
<evidence type="ECO:0000256" key="2">
    <source>
        <dbReference type="ARBA" id="ARBA00015816"/>
    </source>
</evidence>
<evidence type="ECO:0000259" key="12">
    <source>
        <dbReference type="PROSITE" id="PS51296"/>
    </source>
</evidence>
<dbReference type="PRINTS" id="PR00162">
    <property type="entry name" value="RIESKE"/>
</dbReference>
<keyword evidence="14" id="KW-1185">Reference proteome</keyword>